<proteinExistence type="predicted"/>
<gene>
    <name evidence="1" type="ORF">Nekkels1_67</name>
</gene>
<accession>A0A8E4UXI6</accession>
<reference evidence="1 2" key="1">
    <citation type="submission" date="2020-07" db="EMBL/GenBank/DDBJ databases">
        <title>Highly diverse flavobacterial phages as mortality factor during North Sea spring blooms.</title>
        <authorList>
            <person name="Bartlau N."/>
            <person name="Wichels A."/>
            <person name="Krohne G."/>
            <person name="Adriaenssens E.M."/>
            <person name="Heins A."/>
            <person name="Fuchs B.M."/>
            <person name="Amann R."/>
            <person name="Moraru C."/>
        </authorList>
    </citation>
    <scope>NUCLEOTIDE SEQUENCE [LARGE SCALE GENOMIC DNA]</scope>
</reference>
<evidence type="ECO:0000313" key="2">
    <source>
        <dbReference type="Proteomes" id="UP000693689"/>
    </source>
</evidence>
<sequence>MNELKKNKLRVPDVVRNIFIEMMIDEKSLDKVDKHSEDFKQGFSEAIRTLSIIIKQETEVDVRE</sequence>
<evidence type="ECO:0000313" key="1">
    <source>
        <dbReference type="EMBL" id="QQO97071.1"/>
    </source>
</evidence>
<organism evidence="1 2">
    <name type="scientific">Cellulophaga phage Nekkels_1</name>
    <dbReference type="NCBI Taxonomy" id="2745692"/>
    <lineage>
        <taxon>Viruses</taxon>
        <taxon>Duplodnaviria</taxon>
        <taxon>Heunggongvirae</taxon>
        <taxon>Uroviricota</taxon>
        <taxon>Caudoviricetes</taxon>
        <taxon>Assiduviridae</taxon>
        <taxon>Nekkelsvirus</taxon>
        <taxon>Nekkelsvirus Nekkels</taxon>
    </lineage>
</organism>
<keyword evidence="2" id="KW-1185">Reference proteome</keyword>
<protein>
    <submittedName>
        <fullName evidence="1">Uncharacterized protein</fullName>
    </submittedName>
</protein>
<dbReference type="Proteomes" id="UP000693689">
    <property type="component" value="Segment"/>
</dbReference>
<dbReference type="EMBL" id="MT732443">
    <property type="protein sequence ID" value="QQO97071.1"/>
    <property type="molecule type" value="Genomic_DNA"/>
</dbReference>
<name>A0A8E4UXI6_9CAUD</name>